<feature type="domain" description="Glycosyltransferase subfamily 4-like N-terminal" evidence="2">
    <location>
        <begin position="18"/>
        <end position="143"/>
    </location>
</feature>
<organism evidence="3 4">
    <name type="scientific">Candidatus Gottesmanbacteria bacterium RBG_16_52_11</name>
    <dbReference type="NCBI Taxonomy" id="1798374"/>
    <lineage>
        <taxon>Bacteria</taxon>
        <taxon>Candidatus Gottesmaniibacteriota</taxon>
    </lineage>
</organism>
<dbReference type="STRING" id="1798374.A2Z33_02275"/>
<reference evidence="3 4" key="1">
    <citation type="journal article" date="2016" name="Nat. Commun.">
        <title>Thousands of microbial genomes shed light on interconnected biogeochemical processes in an aquifer system.</title>
        <authorList>
            <person name="Anantharaman K."/>
            <person name="Brown C.T."/>
            <person name="Hug L.A."/>
            <person name="Sharon I."/>
            <person name="Castelle C.J."/>
            <person name="Probst A.J."/>
            <person name="Thomas B.C."/>
            <person name="Singh A."/>
            <person name="Wilkins M.J."/>
            <person name="Karaoz U."/>
            <person name="Brodie E.L."/>
            <person name="Williams K.H."/>
            <person name="Hubbard S.S."/>
            <person name="Banfield J.F."/>
        </authorList>
    </citation>
    <scope>NUCLEOTIDE SEQUENCE [LARGE SCALE GENOMIC DNA]</scope>
</reference>
<dbReference type="Proteomes" id="UP000178448">
    <property type="component" value="Unassembled WGS sequence"/>
</dbReference>
<evidence type="ECO:0000259" key="1">
    <source>
        <dbReference type="Pfam" id="PF00534"/>
    </source>
</evidence>
<name>A0A1F5YQW0_9BACT</name>
<accession>A0A1F5YQW0</accession>
<dbReference type="PANTHER" id="PTHR12526:SF595">
    <property type="entry name" value="BLL5217 PROTEIN"/>
    <property type="match status" value="1"/>
</dbReference>
<dbReference type="Gene3D" id="3.40.50.2000">
    <property type="entry name" value="Glycogen Phosphorylase B"/>
    <property type="match status" value="2"/>
</dbReference>
<comment type="caution">
    <text evidence="3">The sequence shown here is derived from an EMBL/GenBank/DDBJ whole genome shotgun (WGS) entry which is preliminary data.</text>
</comment>
<dbReference type="Pfam" id="PF00534">
    <property type="entry name" value="Glycos_transf_1"/>
    <property type="match status" value="1"/>
</dbReference>
<dbReference type="EMBL" id="MFJD01000007">
    <property type="protein sequence ID" value="OGG02591.1"/>
    <property type="molecule type" value="Genomic_DNA"/>
</dbReference>
<evidence type="ECO:0000313" key="3">
    <source>
        <dbReference type="EMBL" id="OGG02591.1"/>
    </source>
</evidence>
<evidence type="ECO:0000313" key="4">
    <source>
        <dbReference type="Proteomes" id="UP000178448"/>
    </source>
</evidence>
<dbReference type="CDD" id="cd03802">
    <property type="entry name" value="GT4_AviGT4-like"/>
    <property type="match status" value="1"/>
</dbReference>
<evidence type="ECO:0008006" key="5">
    <source>
        <dbReference type="Google" id="ProtNLM"/>
    </source>
</evidence>
<proteinExistence type="predicted"/>
<dbReference type="AlphaFoldDB" id="A0A1F5YQW0"/>
<dbReference type="InterPro" id="IPR028098">
    <property type="entry name" value="Glyco_trans_4-like_N"/>
</dbReference>
<dbReference type="PANTHER" id="PTHR12526">
    <property type="entry name" value="GLYCOSYLTRANSFERASE"/>
    <property type="match status" value="1"/>
</dbReference>
<dbReference type="InterPro" id="IPR001296">
    <property type="entry name" value="Glyco_trans_1"/>
</dbReference>
<dbReference type="GO" id="GO:0016757">
    <property type="term" value="F:glycosyltransferase activity"/>
    <property type="evidence" value="ECO:0007669"/>
    <property type="project" value="InterPro"/>
</dbReference>
<gene>
    <name evidence="3" type="ORF">A2Z33_02275</name>
</gene>
<dbReference type="Pfam" id="PF13439">
    <property type="entry name" value="Glyco_transf_4"/>
    <property type="match status" value="1"/>
</dbReference>
<feature type="domain" description="Glycosyl transferase family 1" evidence="1">
    <location>
        <begin position="181"/>
        <end position="325"/>
    </location>
</feature>
<dbReference type="SUPFAM" id="SSF53756">
    <property type="entry name" value="UDP-Glycosyltransferase/glycogen phosphorylase"/>
    <property type="match status" value="1"/>
</dbReference>
<sequence>MKIAMVAPFEEAVPPLKYGGTELVVYNIVTELVALGHEVTVFGSGDSKVPCRLVPVFPQAVRTIEPYVSDMKAREAVKYLGIAKVVKALSAEPFDIVHNHIGWRFLLYHELIGQPVVTTLHGPMHLAYQRVGYDASPGRPFVSISDNQRKAYPSLNYVRTVYNGIDTSLFQLRGDTEPVSNNRGQYLFLLGRMSPEKGVKEAIDVAKSAGMKLIIAAKVDSVDLKYYEEVKPMIDGTHIEFIGEINFAEKVDLIKNAYALLAPIQWEEPFGLNLIEAMACGTPVLGMSRGSFPEIIENGRNGYLSSSVGEMSKQVADVAKISRNRCRAAVEERFTKAVMARGYLEVYNQILEGKK</sequence>
<protein>
    <recommendedName>
        <fullName evidence="5">Glycosyl transferase</fullName>
    </recommendedName>
</protein>
<evidence type="ECO:0000259" key="2">
    <source>
        <dbReference type="Pfam" id="PF13439"/>
    </source>
</evidence>